<feature type="transmembrane region" description="Helical" evidence="1">
    <location>
        <begin position="156"/>
        <end position="174"/>
    </location>
</feature>
<dbReference type="Proteomes" id="UP000037267">
    <property type="component" value="Unassembled WGS sequence"/>
</dbReference>
<feature type="transmembrane region" description="Helical" evidence="1">
    <location>
        <begin position="194"/>
        <end position="216"/>
    </location>
</feature>
<evidence type="ECO:0000313" key="2">
    <source>
        <dbReference type="EMBL" id="KNF08664.1"/>
    </source>
</evidence>
<gene>
    <name evidence="2" type="ORF">CLPU_6c01500</name>
</gene>
<dbReference type="RefSeq" id="WP_050355177.1">
    <property type="nucleotide sequence ID" value="NZ_LGSS01000006.1"/>
</dbReference>
<dbReference type="Pfam" id="PF13803">
    <property type="entry name" value="DUF4184"/>
    <property type="match status" value="1"/>
</dbReference>
<sequence length="255" mass="29547">MPFTFSHPAIVIPIKSKWSRYFSLTGLVLGSMAPDFEYFIRFKPVGKIGHMLIGFFSLNLFMCILIAYLFHYVVKKPLIFNMPSPIDKWYYHIALDKWNIASFKELFIFCYSSIIGMFTHVLWDGFTHVNGELVKMLPFLLNKIGIFKYKIPIYKILQHGSTMAGFIIILVFIFMKRNTTIMKIHHISPIKKIVYFSGVILVGMAFLLYSILYISYGIKFKYIGMYIVILINGLFIGIIISSLISSIITNNIKRN</sequence>
<protein>
    <recommendedName>
        <fullName evidence="4">DUF4184 family protein</fullName>
    </recommendedName>
</protein>
<name>A0A0L0WAW1_GOTPU</name>
<evidence type="ECO:0008006" key="4">
    <source>
        <dbReference type="Google" id="ProtNLM"/>
    </source>
</evidence>
<evidence type="ECO:0000256" key="1">
    <source>
        <dbReference type="SAM" id="Phobius"/>
    </source>
</evidence>
<feature type="transmembrane region" description="Helical" evidence="1">
    <location>
        <begin position="52"/>
        <end position="74"/>
    </location>
</feature>
<feature type="transmembrane region" description="Helical" evidence="1">
    <location>
        <begin position="222"/>
        <end position="248"/>
    </location>
</feature>
<evidence type="ECO:0000313" key="3">
    <source>
        <dbReference type="Proteomes" id="UP000037267"/>
    </source>
</evidence>
<dbReference type="PATRIC" id="fig|1503.3.peg.2949"/>
<feature type="transmembrane region" description="Helical" evidence="1">
    <location>
        <begin position="21"/>
        <end position="40"/>
    </location>
</feature>
<dbReference type="AlphaFoldDB" id="A0A0L0WAW1"/>
<dbReference type="OrthoDB" id="8481923at2"/>
<proteinExistence type="predicted"/>
<keyword evidence="1" id="KW-0812">Transmembrane</keyword>
<dbReference type="EMBL" id="LGSS01000006">
    <property type="protein sequence ID" value="KNF08664.1"/>
    <property type="molecule type" value="Genomic_DNA"/>
</dbReference>
<keyword evidence="1" id="KW-0472">Membrane</keyword>
<keyword evidence="1" id="KW-1133">Transmembrane helix</keyword>
<keyword evidence="3" id="KW-1185">Reference proteome</keyword>
<dbReference type="STRING" id="1503.CLPU_6c01500"/>
<accession>A0A0L0WAW1</accession>
<reference evidence="3" key="1">
    <citation type="submission" date="2015-07" db="EMBL/GenBank/DDBJ databases">
        <title>Draft genome sequence of the purine-degrading Gottschalkia purinilyticum DSM 1384 (formerly Clostridium purinilyticum).</title>
        <authorList>
            <person name="Poehlein A."/>
            <person name="Schiel-Bengelsdorf B."/>
            <person name="Bengelsdorf F.R."/>
            <person name="Daniel R."/>
            <person name="Duerre P."/>
        </authorList>
    </citation>
    <scope>NUCLEOTIDE SEQUENCE [LARGE SCALE GENOMIC DNA]</scope>
    <source>
        <strain evidence="3">DSM 1384</strain>
    </source>
</reference>
<feature type="transmembrane region" description="Helical" evidence="1">
    <location>
        <begin position="106"/>
        <end position="123"/>
    </location>
</feature>
<comment type="caution">
    <text evidence="2">The sequence shown here is derived from an EMBL/GenBank/DDBJ whole genome shotgun (WGS) entry which is preliminary data.</text>
</comment>
<dbReference type="InterPro" id="IPR025238">
    <property type="entry name" value="DUF4184"/>
</dbReference>
<organism evidence="2 3">
    <name type="scientific">Gottschalkia purinilytica</name>
    <name type="common">Clostridium purinilyticum</name>
    <dbReference type="NCBI Taxonomy" id="1503"/>
    <lineage>
        <taxon>Bacteria</taxon>
        <taxon>Bacillati</taxon>
        <taxon>Bacillota</taxon>
        <taxon>Tissierellia</taxon>
        <taxon>Tissierellales</taxon>
        <taxon>Gottschalkiaceae</taxon>
        <taxon>Gottschalkia</taxon>
    </lineage>
</organism>